<name>U7UG30_9FIRM</name>
<dbReference type="EMBL" id="AWXA01000043">
    <property type="protein sequence ID" value="ERT58387.1"/>
    <property type="molecule type" value="Genomic_DNA"/>
</dbReference>
<sequence>MMNRFRQIANEICEILKEEFPDMVWLNAVAGPAYPKELTGYICCDSIAYEPYSKEKRQASAVFTIEIISPNPKGKENDAQYIEDLAMEVGDVLRENETIDGWAENSNVDKVVFATPAGMTNIGLAVFQFTVTYTD</sequence>
<dbReference type="Gene3D" id="3.30.70.1700">
    <property type="entry name" value="Phage minor tail protein U"/>
    <property type="match status" value="1"/>
</dbReference>
<proteinExistence type="predicted"/>
<evidence type="ECO:0000313" key="1">
    <source>
        <dbReference type="EMBL" id="ERT58387.1"/>
    </source>
</evidence>
<accession>U7UG30</accession>
<dbReference type="InterPro" id="IPR038512">
    <property type="entry name" value="GpU-like_sf"/>
</dbReference>
<evidence type="ECO:0000313" key="2">
    <source>
        <dbReference type="Proteomes" id="UP000017090"/>
    </source>
</evidence>
<dbReference type="OrthoDB" id="1623882at2"/>
<protein>
    <recommendedName>
        <fullName evidence="3">DUF3168 domain-containing protein</fullName>
    </recommendedName>
</protein>
<gene>
    <name evidence="1" type="ORF">HMPREF1250_1050</name>
</gene>
<reference evidence="1 2" key="1">
    <citation type="submission" date="2013-09" db="EMBL/GenBank/DDBJ databases">
        <authorList>
            <person name="Durkin A.S."/>
            <person name="Haft D.R."/>
            <person name="McCorrison J."/>
            <person name="Torralba M."/>
            <person name="Gillis M."/>
            <person name="Haft D.H."/>
            <person name="Methe B."/>
            <person name="Sutton G."/>
            <person name="Nelson K.E."/>
        </authorList>
    </citation>
    <scope>NUCLEOTIDE SEQUENCE [LARGE SCALE GENOMIC DNA]</scope>
    <source>
        <strain evidence="1 2">BV3C16-1</strain>
    </source>
</reference>
<dbReference type="eggNOG" id="ENOG5033HC9">
    <property type="taxonomic scope" value="Bacteria"/>
</dbReference>
<comment type="caution">
    <text evidence="1">The sequence shown here is derived from an EMBL/GenBank/DDBJ whole genome shotgun (WGS) entry which is preliminary data.</text>
</comment>
<dbReference type="Proteomes" id="UP000017090">
    <property type="component" value="Unassembled WGS sequence"/>
</dbReference>
<dbReference type="PATRIC" id="fig|1111454.3.peg.1595"/>
<evidence type="ECO:0008006" key="3">
    <source>
        <dbReference type="Google" id="ProtNLM"/>
    </source>
</evidence>
<organism evidence="1 2">
    <name type="scientific">Megasphaera vaginalis</name>
    <name type="common">ex Srinivasan et al. 2021</name>
    <dbReference type="NCBI Taxonomy" id="1111454"/>
    <lineage>
        <taxon>Bacteria</taxon>
        <taxon>Bacillati</taxon>
        <taxon>Bacillota</taxon>
        <taxon>Negativicutes</taxon>
        <taxon>Veillonellales</taxon>
        <taxon>Veillonellaceae</taxon>
        <taxon>Megasphaera</taxon>
    </lineage>
</organism>
<dbReference type="AlphaFoldDB" id="U7UG30"/>
<keyword evidence="2" id="KW-1185">Reference proteome</keyword>
<dbReference type="STRING" id="1111454.HMPREF1250_1050"/>